<protein>
    <submittedName>
        <fullName evidence="1">Uncharacterized protein</fullName>
    </submittedName>
</protein>
<evidence type="ECO:0000313" key="2">
    <source>
        <dbReference type="Proteomes" id="UP000524246"/>
    </source>
</evidence>
<reference evidence="1 2" key="1">
    <citation type="journal article" date="2020" name="Biotechnol. Biofuels">
        <title>New insights from the biogas microbiome by comprehensive genome-resolved metagenomics of nearly 1600 species originating from multiple anaerobic digesters.</title>
        <authorList>
            <person name="Campanaro S."/>
            <person name="Treu L."/>
            <person name="Rodriguez-R L.M."/>
            <person name="Kovalovszki A."/>
            <person name="Ziels R.M."/>
            <person name="Maus I."/>
            <person name="Zhu X."/>
            <person name="Kougias P.G."/>
            <person name="Basile A."/>
            <person name="Luo G."/>
            <person name="Schluter A."/>
            <person name="Konstantinidis K.T."/>
            <person name="Angelidaki I."/>
        </authorList>
    </citation>
    <scope>NUCLEOTIDE SEQUENCE [LARGE SCALE GENOMIC DNA]</scope>
    <source>
        <strain evidence="1">AS27yjCOA_65</strain>
    </source>
</reference>
<accession>A0A7X9FS01</accession>
<proteinExistence type="predicted"/>
<dbReference type="AlphaFoldDB" id="A0A7X9FS01"/>
<sequence length="107" mass="12083">METLRINGEYVGAKALTFQLNQSRHATHTTYPDPLVFDKNKDGRFDALDVVTYGPSWVRKQNLSELVKEEKPETQASAAVDEHKTQALKQYELSINVVPEHALELTA</sequence>
<evidence type="ECO:0000313" key="1">
    <source>
        <dbReference type="EMBL" id="NMC63257.1"/>
    </source>
</evidence>
<comment type="caution">
    <text evidence="1">The sequence shown here is derived from an EMBL/GenBank/DDBJ whole genome shotgun (WGS) entry which is preliminary data.</text>
</comment>
<dbReference type="Proteomes" id="UP000524246">
    <property type="component" value="Unassembled WGS sequence"/>
</dbReference>
<organism evidence="1 2">
    <name type="scientific">SAR324 cluster bacterium</name>
    <dbReference type="NCBI Taxonomy" id="2024889"/>
    <lineage>
        <taxon>Bacteria</taxon>
        <taxon>Deltaproteobacteria</taxon>
        <taxon>SAR324 cluster</taxon>
    </lineage>
</organism>
<dbReference type="EMBL" id="JAAZON010000393">
    <property type="protein sequence ID" value="NMC63257.1"/>
    <property type="molecule type" value="Genomic_DNA"/>
</dbReference>
<gene>
    <name evidence="1" type="ORF">GYA55_08810</name>
</gene>
<name>A0A7X9FS01_9DELT</name>